<protein>
    <submittedName>
        <fullName evidence="2">Acyl carrier protein</fullName>
    </submittedName>
</protein>
<evidence type="ECO:0000313" key="3">
    <source>
        <dbReference type="Proteomes" id="UP000230709"/>
    </source>
</evidence>
<dbReference type="RefSeq" id="WP_003614814.1">
    <property type="nucleotide sequence ID" value="NZ_ADVE02000003.1"/>
</dbReference>
<proteinExistence type="predicted"/>
<gene>
    <name evidence="2" type="ORF">CQW49_23750</name>
</gene>
<geneLocation type="plasmid" evidence="3">
    <name>pob3b3</name>
</geneLocation>
<dbReference type="Gene3D" id="1.10.1200.10">
    <property type="entry name" value="ACP-like"/>
    <property type="match status" value="1"/>
</dbReference>
<dbReference type="InterPro" id="IPR036736">
    <property type="entry name" value="ACP-like_sf"/>
</dbReference>
<keyword evidence="3" id="KW-1185">Reference proteome</keyword>
<feature type="domain" description="Carrier" evidence="1">
    <location>
        <begin position="1"/>
        <end position="76"/>
    </location>
</feature>
<dbReference type="EMBL" id="CP023740">
    <property type="protein sequence ID" value="ATQ70963.1"/>
    <property type="molecule type" value="Genomic_DNA"/>
</dbReference>
<name>A0A2D2D7L3_METT3</name>
<organism evidence="2 3">
    <name type="scientific">Methylosinus trichosporium (strain ATCC 35070 / NCIMB 11131 / UNIQEM 75 / OB3b)</name>
    <dbReference type="NCBI Taxonomy" id="595536"/>
    <lineage>
        <taxon>Bacteria</taxon>
        <taxon>Pseudomonadati</taxon>
        <taxon>Pseudomonadota</taxon>
        <taxon>Alphaproteobacteria</taxon>
        <taxon>Hyphomicrobiales</taxon>
        <taxon>Methylocystaceae</taxon>
        <taxon>Methylosinus</taxon>
    </lineage>
</organism>
<reference evidence="3" key="1">
    <citation type="submission" date="2017-10" db="EMBL/GenBank/DDBJ databases">
        <title>Completed PacBio SMRT sequence of Methylosinus trichosporium OB3b reveals presence of a third large plasmid.</title>
        <authorList>
            <person name="Charles T.C."/>
            <person name="Lynch M.D.J."/>
            <person name="Heil J.R."/>
            <person name="Cheng J."/>
        </authorList>
    </citation>
    <scope>NUCLEOTIDE SEQUENCE [LARGE SCALE GENOMIC DNA]</scope>
    <source>
        <strain evidence="3">OB3b</strain>
        <plasmid evidence="3">pob3b3</plasmid>
    </source>
</reference>
<dbReference type="PROSITE" id="PS50075">
    <property type="entry name" value="CARRIER"/>
    <property type="match status" value="1"/>
</dbReference>
<sequence>MLAERTVIEIVSQLLDVEESALDADTPFTAIEGWDSVNAMRVLVYLERELGTPVDFQSFMAAERIGDLWRACAQAVTP</sequence>
<accession>A0A2D2D7L3</accession>
<dbReference type="AlphaFoldDB" id="A0A2D2D7L3"/>
<dbReference type="SUPFAM" id="SSF47336">
    <property type="entry name" value="ACP-like"/>
    <property type="match status" value="1"/>
</dbReference>
<dbReference type="InterPro" id="IPR009081">
    <property type="entry name" value="PP-bd_ACP"/>
</dbReference>
<dbReference type="Proteomes" id="UP000230709">
    <property type="component" value="Plasmid pOB3b3"/>
</dbReference>
<keyword evidence="2" id="KW-0614">Plasmid</keyword>
<evidence type="ECO:0000313" key="2">
    <source>
        <dbReference type="EMBL" id="ATQ70963.1"/>
    </source>
</evidence>
<evidence type="ECO:0000259" key="1">
    <source>
        <dbReference type="PROSITE" id="PS50075"/>
    </source>
</evidence>
<dbReference type="Pfam" id="PF00550">
    <property type="entry name" value="PP-binding"/>
    <property type="match status" value="1"/>
</dbReference>
<dbReference type="STRING" id="595536.GCA_000178815_00085"/>
<dbReference type="KEGG" id="mtw:CQW49_23750"/>